<keyword evidence="2" id="KW-1185">Reference proteome</keyword>
<proteinExistence type="predicted"/>
<reference evidence="1 2" key="1">
    <citation type="submission" date="2015-09" db="EMBL/GenBank/DDBJ databases">
        <title>Host preference determinants of Valsa canker pathogens revealed by comparative genomics.</title>
        <authorList>
            <person name="Yin Z."/>
            <person name="Huang L."/>
        </authorList>
    </citation>
    <scope>NUCLEOTIDE SEQUENCE [LARGE SCALE GENOMIC DNA]</scope>
    <source>
        <strain evidence="1 2">03-1</strain>
    </source>
</reference>
<dbReference type="Proteomes" id="UP000283895">
    <property type="component" value="Unassembled WGS sequence"/>
</dbReference>
<accession>A0A423VPL3</accession>
<organism evidence="1 2">
    <name type="scientific">Cytospora schulzeri</name>
    <dbReference type="NCBI Taxonomy" id="448051"/>
    <lineage>
        <taxon>Eukaryota</taxon>
        <taxon>Fungi</taxon>
        <taxon>Dikarya</taxon>
        <taxon>Ascomycota</taxon>
        <taxon>Pezizomycotina</taxon>
        <taxon>Sordariomycetes</taxon>
        <taxon>Sordariomycetidae</taxon>
        <taxon>Diaporthales</taxon>
        <taxon>Cytosporaceae</taxon>
        <taxon>Cytospora</taxon>
    </lineage>
</organism>
<dbReference type="AlphaFoldDB" id="A0A423VPL3"/>
<dbReference type="PANTHER" id="PTHR40518:SF1">
    <property type="entry name" value="ACETOACETATE DECARBOXYLASE"/>
    <property type="match status" value="1"/>
</dbReference>
<dbReference type="PANTHER" id="PTHR40518">
    <property type="entry name" value="ACETOACETATE DECARBOXYLASE"/>
    <property type="match status" value="1"/>
</dbReference>
<dbReference type="EMBL" id="LKEA01000047">
    <property type="protein sequence ID" value="ROV92959.1"/>
    <property type="molecule type" value="Genomic_DNA"/>
</dbReference>
<evidence type="ECO:0000313" key="2">
    <source>
        <dbReference type="Proteomes" id="UP000283895"/>
    </source>
</evidence>
<sequence>MDDTNVKIAPAPWKCTANVYAVYFYSSPKSKNATDIPIVAYSPLEKESSFTSPEAGHFAGGVGSFMIVQYSDTPVGPYDELVIIPGAYTYRVQDKSGKWMEKKNPRATRTYVSQKHTCFNGRNNWNIPKHLARFEWKDLPNGAKQVKVFPFDTSTDQAEVSASSTPIFQASFNTIPYLPAFPMSTKWFENLGVNTALVQPPLPQGEPKEVAGTEQWCECPMSQYSSKTHIGWFDLRQRDDAGALTGLFENFWPGMKRWQLGLRMDDADLEIPEGEYWRAPEANP</sequence>
<dbReference type="InterPro" id="IPR023375">
    <property type="entry name" value="ADC_dom_sf"/>
</dbReference>
<protein>
    <submittedName>
        <fullName evidence="1">Uncharacterized protein</fullName>
    </submittedName>
</protein>
<name>A0A423VPL3_9PEZI</name>
<comment type="caution">
    <text evidence="1">The sequence shown here is derived from an EMBL/GenBank/DDBJ whole genome shotgun (WGS) entry which is preliminary data.</text>
</comment>
<dbReference type="Gene3D" id="2.40.400.10">
    <property type="entry name" value="Acetoacetate decarboxylase-like"/>
    <property type="match status" value="1"/>
</dbReference>
<gene>
    <name evidence="1" type="ORF">VMCG_09014</name>
</gene>
<dbReference type="OrthoDB" id="9970474at2759"/>
<dbReference type="SUPFAM" id="SSF160104">
    <property type="entry name" value="Acetoacetate decarboxylase-like"/>
    <property type="match status" value="1"/>
</dbReference>
<evidence type="ECO:0000313" key="1">
    <source>
        <dbReference type="EMBL" id="ROV92959.1"/>
    </source>
</evidence>